<evidence type="ECO:0000313" key="3">
    <source>
        <dbReference type="Proteomes" id="UP001432222"/>
    </source>
</evidence>
<feature type="region of interest" description="Disordered" evidence="1">
    <location>
        <begin position="1"/>
        <end position="61"/>
    </location>
</feature>
<dbReference type="EMBL" id="CP108110">
    <property type="protein sequence ID" value="WUQ87444.1"/>
    <property type="molecule type" value="Genomic_DNA"/>
</dbReference>
<gene>
    <name evidence="2" type="ORF">OHA16_33445</name>
</gene>
<dbReference type="RefSeq" id="WP_328958002.1">
    <property type="nucleotide sequence ID" value="NZ_CP108110.1"/>
</dbReference>
<evidence type="ECO:0000313" key="2">
    <source>
        <dbReference type="EMBL" id="WUQ87444.1"/>
    </source>
</evidence>
<proteinExistence type="predicted"/>
<name>A0ABZ1U912_9ACTN</name>
<dbReference type="Proteomes" id="UP001432222">
    <property type="component" value="Chromosome"/>
</dbReference>
<accession>A0ABZ1U912</accession>
<organism evidence="2 3">
    <name type="scientific">Kitasatospora purpeofusca</name>
    <dbReference type="NCBI Taxonomy" id="67352"/>
    <lineage>
        <taxon>Bacteria</taxon>
        <taxon>Bacillati</taxon>
        <taxon>Actinomycetota</taxon>
        <taxon>Actinomycetes</taxon>
        <taxon>Kitasatosporales</taxon>
        <taxon>Streptomycetaceae</taxon>
        <taxon>Kitasatospora</taxon>
    </lineage>
</organism>
<protein>
    <submittedName>
        <fullName evidence="2">Uncharacterized protein</fullName>
    </submittedName>
</protein>
<feature type="compositionally biased region" description="Basic and acidic residues" evidence="1">
    <location>
        <begin position="49"/>
        <end position="61"/>
    </location>
</feature>
<reference evidence="2" key="1">
    <citation type="submission" date="2022-10" db="EMBL/GenBank/DDBJ databases">
        <title>The complete genomes of actinobacterial strains from the NBC collection.</title>
        <authorList>
            <person name="Joergensen T.S."/>
            <person name="Alvarez Arevalo M."/>
            <person name="Sterndorff E.B."/>
            <person name="Faurdal D."/>
            <person name="Vuksanovic O."/>
            <person name="Mourched A.-S."/>
            <person name="Charusanti P."/>
            <person name="Shaw S."/>
            <person name="Blin K."/>
            <person name="Weber T."/>
        </authorList>
    </citation>
    <scope>NUCLEOTIDE SEQUENCE</scope>
    <source>
        <strain evidence="2">NBC_00222</strain>
    </source>
</reference>
<keyword evidence="3" id="KW-1185">Reference proteome</keyword>
<evidence type="ECO:0000256" key="1">
    <source>
        <dbReference type="SAM" id="MobiDB-lite"/>
    </source>
</evidence>
<sequence length="61" mass="6141">MSGDPGATGDHRRVATAAGPAATKGSYNPSGEPGAEPKAGSPTEFFAAQDKRDNDGDHDAK</sequence>